<dbReference type="AlphaFoldDB" id="A0A8K0PBE7"/>
<evidence type="ECO:0000313" key="2">
    <source>
        <dbReference type="EMBL" id="KAG8237439.1"/>
    </source>
</evidence>
<evidence type="ECO:0000313" key="3">
    <source>
        <dbReference type="Proteomes" id="UP000792457"/>
    </source>
</evidence>
<proteinExistence type="predicted"/>
<dbReference type="Pfam" id="PF13843">
    <property type="entry name" value="DDE_Tnp_1_7"/>
    <property type="match status" value="1"/>
</dbReference>
<dbReference type="EMBL" id="KZ309170">
    <property type="protein sequence ID" value="KAG8237439.1"/>
    <property type="molecule type" value="Genomic_DNA"/>
</dbReference>
<accession>A0A8K0PBE7</accession>
<reference evidence="2" key="2">
    <citation type="submission" date="2017-10" db="EMBL/GenBank/DDBJ databases">
        <title>Ladona fulva Genome sequencing and assembly.</title>
        <authorList>
            <person name="Murali S."/>
            <person name="Richards S."/>
            <person name="Bandaranaike D."/>
            <person name="Bellair M."/>
            <person name="Blankenburg K."/>
            <person name="Chao H."/>
            <person name="Dinh H."/>
            <person name="Doddapaneni H."/>
            <person name="Dugan-Rocha S."/>
            <person name="Elkadiri S."/>
            <person name="Gnanaolivu R."/>
            <person name="Hernandez B."/>
            <person name="Skinner E."/>
            <person name="Javaid M."/>
            <person name="Lee S."/>
            <person name="Li M."/>
            <person name="Ming W."/>
            <person name="Munidasa M."/>
            <person name="Muniz J."/>
            <person name="Nguyen L."/>
            <person name="Hughes D."/>
            <person name="Osuji N."/>
            <person name="Pu L.-L."/>
            <person name="Puazo M."/>
            <person name="Qu C."/>
            <person name="Quiroz J."/>
            <person name="Raj R."/>
            <person name="Weissenberger G."/>
            <person name="Xin Y."/>
            <person name="Zou X."/>
            <person name="Han Y."/>
            <person name="Worley K."/>
            <person name="Muzny D."/>
            <person name="Gibbs R."/>
        </authorList>
    </citation>
    <scope>NUCLEOTIDE SEQUENCE</scope>
    <source>
        <strain evidence="2">Sampled in the wild</strain>
    </source>
</reference>
<dbReference type="InterPro" id="IPR029526">
    <property type="entry name" value="PGBD"/>
</dbReference>
<dbReference type="OrthoDB" id="10038921at2759"/>
<comment type="caution">
    <text evidence="2">The sequence shown here is derived from an EMBL/GenBank/DDBJ whole genome shotgun (WGS) entry which is preliminary data.</text>
</comment>
<gene>
    <name evidence="2" type="ORF">J437_LFUL016251</name>
</gene>
<protein>
    <recommendedName>
        <fullName evidence="1">PiggyBac transposable element-derived protein domain-containing protein</fullName>
    </recommendedName>
</protein>
<evidence type="ECO:0000259" key="1">
    <source>
        <dbReference type="Pfam" id="PF13843"/>
    </source>
</evidence>
<keyword evidence="3" id="KW-1185">Reference proteome</keyword>
<feature type="domain" description="PiggyBac transposable element-derived protein" evidence="1">
    <location>
        <begin position="30"/>
        <end position="75"/>
    </location>
</feature>
<sequence length="76" mass="9027">MARNRFEHILQFISNVMFGFGLWRLFEAFEDIKIDEQLVHGRCLMNQYMKSKSAKYGIKIWAAADVKMSYLYNLQA</sequence>
<organism evidence="2 3">
    <name type="scientific">Ladona fulva</name>
    <name type="common">Scarce chaser dragonfly</name>
    <name type="synonym">Libellula fulva</name>
    <dbReference type="NCBI Taxonomy" id="123851"/>
    <lineage>
        <taxon>Eukaryota</taxon>
        <taxon>Metazoa</taxon>
        <taxon>Ecdysozoa</taxon>
        <taxon>Arthropoda</taxon>
        <taxon>Hexapoda</taxon>
        <taxon>Insecta</taxon>
        <taxon>Pterygota</taxon>
        <taxon>Palaeoptera</taxon>
        <taxon>Odonata</taxon>
        <taxon>Epiprocta</taxon>
        <taxon>Anisoptera</taxon>
        <taxon>Libelluloidea</taxon>
        <taxon>Libellulidae</taxon>
        <taxon>Ladona</taxon>
    </lineage>
</organism>
<name>A0A8K0PBE7_LADFU</name>
<dbReference type="Proteomes" id="UP000792457">
    <property type="component" value="Unassembled WGS sequence"/>
</dbReference>
<reference evidence="2" key="1">
    <citation type="submission" date="2013-04" db="EMBL/GenBank/DDBJ databases">
        <authorList>
            <person name="Qu J."/>
            <person name="Murali S.C."/>
            <person name="Bandaranaike D."/>
            <person name="Bellair M."/>
            <person name="Blankenburg K."/>
            <person name="Chao H."/>
            <person name="Dinh H."/>
            <person name="Doddapaneni H."/>
            <person name="Downs B."/>
            <person name="Dugan-Rocha S."/>
            <person name="Elkadiri S."/>
            <person name="Gnanaolivu R.D."/>
            <person name="Hernandez B."/>
            <person name="Javaid M."/>
            <person name="Jayaseelan J.C."/>
            <person name="Lee S."/>
            <person name="Li M."/>
            <person name="Ming W."/>
            <person name="Munidasa M."/>
            <person name="Muniz J."/>
            <person name="Nguyen L."/>
            <person name="Ongeri F."/>
            <person name="Osuji N."/>
            <person name="Pu L.-L."/>
            <person name="Puazo M."/>
            <person name="Qu C."/>
            <person name="Quiroz J."/>
            <person name="Raj R."/>
            <person name="Weissenberger G."/>
            <person name="Xin Y."/>
            <person name="Zou X."/>
            <person name="Han Y."/>
            <person name="Richards S."/>
            <person name="Worley K."/>
            <person name="Muzny D."/>
            <person name="Gibbs R."/>
        </authorList>
    </citation>
    <scope>NUCLEOTIDE SEQUENCE</scope>
    <source>
        <strain evidence="2">Sampled in the wild</strain>
    </source>
</reference>